<evidence type="ECO:0000256" key="4">
    <source>
        <dbReference type="ARBA" id="ARBA00022786"/>
    </source>
</evidence>
<dbReference type="EMBL" id="JH687948">
    <property type="protein sequence ID" value="EJD34438.1"/>
    <property type="molecule type" value="Genomic_DNA"/>
</dbReference>
<evidence type="ECO:0000256" key="5">
    <source>
        <dbReference type="ARBA" id="ARBA00022801"/>
    </source>
</evidence>
<evidence type="ECO:0000313" key="7">
    <source>
        <dbReference type="EMBL" id="EJD34438.1"/>
    </source>
</evidence>
<dbReference type="PANTHER" id="PTHR46896:SF3">
    <property type="entry name" value="FI06413P-RELATED"/>
    <property type="match status" value="1"/>
</dbReference>
<dbReference type="InterPro" id="IPR038765">
    <property type="entry name" value="Papain-like_cys_pep_sf"/>
</dbReference>
<dbReference type="Pfam" id="PF02902">
    <property type="entry name" value="Peptidase_C48"/>
    <property type="match status" value="1"/>
</dbReference>
<dbReference type="PROSITE" id="PS50600">
    <property type="entry name" value="ULP_PROTEASE"/>
    <property type="match status" value="1"/>
</dbReference>
<dbReference type="eggNOG" id="KOG0779">
    <property type="taxonomic scope" value="Eukaryota"/>
</dbReference>
<dbReference type="InterPro" id="IPR003653">
    <property type="entry name" value="Peptidase_C48_C"/>
</dbReference>
<name>J0D6F4_AURST</name>
<dbReference type="GO" id="GO:0005737">
    <property type="term" value="C:cytoplasm"/>
    <property type="evidence" value="ECO:0007669"/>
    <property type="project" value="TreeGrafter"/>
</dbReference>
<dbReference type="GO" id="GO:0006508">
    <property type="term" value="P:proteolysis"/>
    <property type="evidence" value="ECO:0007669"/>
    <property type="project" value="UniProtKB-KW"/>
</dbReference>
<dbReference type="SUPFAM" id="SSF54001">
    <property type="entry name" value="Cysteine proteinases"/>
    <property type="match status" value="1"/>
</dbReference>
<evidence type="ECO:0000259" key="6">
    <source>
        <dbReference type="PROSITE" id="PS50600"/>
    </source>
</evidence>
<keyword evidence="5" id="KW-0378">Hydrolase</keyword>
<reference evidence="8" key="1">
    <citation type="journal article" date="2012" name="Science">
        <title>The Paleozoic origin of enzymatic lignin decomposition reconstructed from 31 fungal genomes.</title>
        <authorList>
            <person name="Floudas D."/>
            <person name="Binder M."/>
            <person name="Riley R."/>
            <person name="Barry K."/>
            <person name="Blanchette R.A."/>
            <person name="Henrissat B."/>
            <person name="Martinez A.T."/>
            <person name="Otillar R."/>
            <person name="Spatafora J.W."/>
            <person name="Yadav J.S."/>
            <person name="Aerts A."/>
            <person name="Benoit I."/>
            <person name="Boyd A."/>
            <person name="Carlson A."/>
            <person name="Copeland A."/>
            <person name="Coutinho P.M."/>
            <person name="de Vries R.P."/>
            <person name="Ferreira P."/>
            <person name="Findley K."/>
            <person name="Foster B."/>
            <person name="Gaskell J."/>
            <person name="Glotzer D."/>
            <person name="Gorecki P."/>
            <person name="Heitman J."/>
            <person name="Hesse C."/>
            <person name="Hori C."/>
            <person name="Igarashi K."/>
            <person name="Jurgens J.A."/>
            <person name="Kallen N."/>
            <person name="Kersten P."/>
            <person name="Kohler A."/>
            <person name="Kuees U."/>
            <person name="Kumar T.K.A."/>
            <person name="Kuo A."/>
            <person name="LaButti K."/>
            <person name="Larrondo L.F."/>
            <person name="Lindquist E."/>
            <person name="Ling A."/>
            <person name="Lombard V."/>
            <person name="Lucas S."/>
            <person name="Lundell T."/>
            <person name="Martin R."/>
            <person name="McLaughlin D.J."/>
            <person name="Morgenstern I."/>
            <person name="Morin E."/>
            <person name="Murat C."/>
            <person name="Nagy L.G."/>
            <person name="Nolan M."/>
            <person name="Ohm R.A."/>
            <person name="Patyshakuliyeva A."/>
            <person name="Rokas A."/>
            <person name="Ruiz-Duenas F.J."/>
            <person name="Sabat G."/>
            <person name="Salamov A."/>
            <person name="Samejima M."/>
            <person name="Schmutz J."/>
            <person name="Slot J.C."/>
            <person name="St John F."/>
            <person name="Stenlid J."/>
            <person name="Sun H."/>
            <person name="Sun S."/>
            <person name="Syed K."/>
            <person name="Tsang A."/>
            <person name="Wiebenga A."/>
            <person name="Young D."/>
            <person name="Pisabarro A."/>
            <person name="Eastwood D.C."/>
            <person name="Martin F."/>
            <person name="Cullen D."/>
            <person name="Grigoriev I.V."/>
            <person name="Hibbett D.S."/>
        </authorList>
    </citation>
    <scope>NUCLEOTIDE SEQUENCE [LARGE SCALE GENOMIC DNA]</scope>
    <source>
        <strain evidence="8">TFB10046</strain>
    </source>
</reference>
<evidence type="ECO:0000256" key="3">
    <source>
        <dbReference type="ARBA" id="ARBA00022670"/>
    </source>
</evidence>
<dbReference type="GO" id="GO:0005634">
    <property type="term" value="C:nucleus"/>
    <property type="evidence" value="ECO:0007669"/>
    <property type="project" value="TreeGrafter"/>
</dbReference>
<evidence type="ECO:0000313" key="8">
    <source>
        <dbReference type="Proteomes" id="UP000006514"/>
    </source>
</evidence>
<keyword evidence="2" id="KW-0597">Phosphoprotein</keyword>
<dbReference type="InParanoid" id="J0D6F4"/>
<feature type="non-terminal residue" evidence="7">
    <location>
        <position position="1"/>
    </location>
</feature>
<keyword evidence="4" id="KW-0833">Ubl conjugation pathway</keyword>
<feature type="domain" description="Ubiquitin-like protease family profile" evidence="6">
    <location>
        <begin position="12"/>
        <end position="66"/>
    </location>
</feature>
<dbReference type="KEGG" id="adl:AURDEDRAFT_23507"/>
<dbReference type="GO" id="GO:0016926">
    <property type="term" value="P:protein desumoylation"/>
    <property type="evidence" value="ECO:0007669"/>
    <property type="project" value="TreeGrafter"/>
</dbReference>
<dbReference type="OrthoDB" id="442460at2759"/>
<dbReference type="Proteomes" id="UP000006514">
    <property type="component" value="Unassembled WGS sequence"/>
</dbReference>
<keyword evidence="8" id="KW-1185">Reference proteome</keyword>
<dbReference type="InterPro" id="IPR051947">
    <property type="entry name" value="Sentrin-specific_protease"/>
</dbReference>
<sequence length="66" mass="7773">VLVWPRDGPTGLNISLDDLRRLRPGTFLNDTIIEFGLRYWISHLRRTKPEIAEGIHVFSSFFYKKL</sequence>
<dbReference type="GO" id="GO:0070139">
    <property type="term" value="F:SUMO-specific endopeptidase activity"/>
    <property type="evidence" value="ECO:0007669"/>
    <property type="project" value="TreeGrafter"/>
</dbReference>
<dbReference type="OMA" id="RYWISHL"/>
<feature type="non-terminal residue" evidence="7">
    <location>
        <position position="66"/>
    </location>
</feature>
<dbReference type="PANTHER" id="PTHR46896">
    <property type="entry name" value="SENTRIN-SPECIFIC PROTEASE"/>
    <property type="match status" value="1"/>
</dbReference>
<comment type="similarity">
    <text evidence="1">Belongs to the peptidase C48 family.</text>
</comment>
<dbReference type="Gene3D" id="3.40.395.10">
    <property type="entry name" value="Adenoviral Proteinase, Chain A"/>
    <property type="match status" value="1"/>
</dbReference>
<keyword evidence="3" id="KW-0645">Protease</keyword>
<evidence type="ECO:0000256" key="1">
    <source>
        <dbReference type="ARBA" id="ARBA00005234"/>
    </source>
</evidence>
<proteinExistence type="inferred from homology"/>
<evidence type="ECO:0000256" key="2">
    <source>
        <dbReference type="ARBA" id="ARBA00022553"/>
    </source>
</evidence>
<accession>J0D6F4</accession>
<protein>
    <recommendedName>
        <fullName evidence="6">Ubiquitin-like protease family profile domain-containing protein</fullName>
    </recommendedName>
</protein>
<gene>
    <name evidence="7" type="ORF">AURDEDRAFT_23507</name>
</gene>
<dbReference type="AlphaFoldDB" id="J0D6F4"/>
<organism evidence="7 8">
    <name type="scientific">Auricularia subglabra (strain TFB-10046 / SS5)</name>
    <name type="common">White-rot fungus</name>
    <name type="synonym">Auricularia delicata (strain TFB10046)</name>
    <dbReference type="NCBI Taxonomy" id="717982"/>
    <lineage>
        <taxon>Eukaryota</taxon>
        <taxon>Fungi</taxon>
        <taxon>Dikarya</taxon>
        <taxon>Basidiomycota</taxon>
        <taxon>Agaricomycotina</taxon>
        <taxon>Agaricomycetes</taxon>
        <taxon>Auriculariales</taxon>
        <taxon>Auriculariaceae</taxon>
        <taxon>Auricularia</taxon>
    </lineage>
</organism>